<feature type="domain" description="Glycosyltransferase 2-like" evidence="4">
    <location>
        <begin position="7"/>
        <end position="166"/>
    </location>
</feature>
<keyword evidence="2" id="KW-0328">Glycosyltransferase</keyword>
<dbReference type="Pfam" id="PF00535">
    <property type="entry name" value="Glycos_transf_2"/>
    <property type="match status" value="1"/>
</dbReference>
<comment type="caution">
    <text evidence="5">The sequence shown here is derived from an EMBL/GenBank/DDBJ whole genome shotgun (WGS) entry which is preliminary data.</text>
</comment>
<dbReference type="RefSeq" id="WP_083429195.1">
    <property type="nucleotide sequence ID" value="NZ_JXLC01000023.1"/>
</dbReference>
<dbReference type="Proteomes" id="UP000183039">
    <property type="component" value="Unassembled WGS sequence"/>
</dbReference>
<dbReference type="SUPFAM" id="SSF53448">
    <property type="entry name" value="Nucleotide-diphospho-sugar transferases"/>
    <property type="match status" value="1"/>
</dbReference>
<sequence>MKVEKISVLMSIYINENPSYFKEAINSVFEQTLQPEEVLLVEDGPLTDELNAMISEIKSKVGKQLTIVPLAENVGLGKALAVGVKACRNELIARMDCDDIMIPSRLELQSEEMENDASLAIVGSNITEFHGEIDNVLGYKKMPASNEEIREFSKKRNPFNHMTVMFRKESVMKVGNYQSLNGFEDYYLWVRLLKAGYTAKNIQKDLVYARTGLDMYARRGGFNYLMPGLKARKKIYQEGLGSFKDYLFVSSVHICVSLMPNKMRGWFYEKKLRN</sequence>
<dbReference type="AlphaFoldDB" id="A0AA91JN94"/>
<keyword evidence="3" id="KW-0808">Transferase</keyword>
<organism evidence="5 6">
    <name type="scientific">Enterococcus silesiacus</name>
    <dbReference type="NCBI Taxonomy" id="332949"/>
    <lineage>
        <taxon>Bacteria</taxon>
        <taxon>Bacillati</taxon>
        <taxon>Bacillota</taxon>
        <taxon>Bacilli</taxon>
        <taxon>Lactobacillales</taxon>
        <taxon>Enterococcaceae</taxon>
        <taxon>Enterococcus</taxon>
    </lineage>
</organism>
<evidence type="ECO:0000313" key="6">
    <source>
        <dbReference type="Proteomes" id="UP000183039"/>
    </source>
</evidence>
<dbReference type="GO" id="GO:0016757">
    <property type="term" value="F:glycosyltransferase activity"/>
    <property type="evidence" value="ECO:0007669"/>
    <property type="project" value="UniProtKB-KW"/>
</dbReference>
<name>A0AA91JN94_9ENTE</name>
<evidence type="ECO:0000256" key="1">
    <source>
        <dbReference type="ARBA" id="ARBA00006739"/>
    </source>
</evidence>
<dbReference type="PANTHER" id="PTHR43685">
    <property type="entry name" value="GLYCOSYLTRANSFERASE"/>
    <property type="match status" value="1"/>
</dbReference>
<dbReference type="InterPro" id="IPR001173">
    <property type="entry name" value="Glyco_trans_2-like"/>
</dbReference>
<evidence type="ECO:0000259" key="4">
    <source>
        <dbReference type="Pfam" id="PF00535"/>
    </source>
</evidence>
<dbReference type="Gene3D" id="3.90.550.10">
    <property type="entry name" value="Spore Coat Polysaccharide Biosynthesis Protein SpsA, Chain A"/>
    <property type="match status" value="1"/>
</dbReference>
<evidence type="ECO:0000313" key="5">
    <source>
        <dbReference type="EMBL" id="OJG89353.1"/>
    </source>
</evidence>
<gene>
    <name evidence="5" type="ORF">RV15_GL001660</name>
</gene>
<dbReference type="EMBL" id="JXLC01000023">
    <property type="protein sequence ID" value="OJG89353.1"/>
    <property type="molecule type" value="Genomic_DNA"/>
</dbReference>
<comment type="similarity">
    <text evidence="1">Belongs to the glycosyltransferase 2 family.</text>
</comment>
<dbReference type="InterPro" id="IPR029044">
    <property type="entry name" value="Nucleotide-diphossugar_trans"/>
</dbReference>
<protein>
    <recommendedName>
        <fullName evidence="4">Glycosyltransferase 2-like domain-containing protein</fullName>
    </recommendedName>
</protein>
<dbReference type="PANTHER" id="PTHR43685:SF5">
    <property type="entry name" value="GLYCOSYLTRANSFERASE EPSE-RELATED"/>
    <property type="match status" value="1"/>
</dbReference>
<dbReference type="InterPro" id="IPR050834">
    <property type="entry name" value="Glycosyltransf_2"/>
</dbReference>
<reference evidence="5 6" key="1">
    <citation type="submission" date="2014-12" db="EMBL/GenBank/DDBJ databases">
        <title>Draft genome sequences of 29 type strains of Enterococci.</title>
        <authorList>
            <person name="Zhong Z."/>
            <person name="Sun Z."/>
            <person name="Liu W."/>
            <person name="Zhang W."/>
            <person name="Zhang H."/>
        </authorList>
    </citation>
    <scope>NUCLEOTIDE SEQUENCE [LARGE SCALE GENOMIC DNA]</scope>
    <source>
        <strain evidence="5 6">DSM 22801</strain>
    </source>
</reference>
<evidence type="ECO:0000256" key="2">
    <source>
        <dbReference type="ARBA" id="ARBA00022676"/>
    </source>
</evidence>
<accession>A0AA91JN94</accession>
<proteinExistence type="inferred from homology"/>
<evidence type="ECO:0000256" key="3">
    <source>
        <dbReference type="ARBA" id="ARBA00022679"/>
    </source>
</evidence>